<dbReference type="EnsemblMetazoa" id="CJA33954.1">
    <property type="protein sequence ID" value="CJA33954.1"/>
    <property type="gene ID" value="WBGene00209801"/>
</dbReference>
<reference evidence="2" key="1">
    <citation type="submission" date="2010-08" db="EMBL/GenBank/DDBJ databases">
        <authorList>
            <consortium name="Caenorhabditis japonica Sequencing Consortium"/>
            <person name="Wilson R.K."/>
        </authorList>
    </citation>
    <scope>NUCLEOTIDE SEQUENCE [LARGE SCALE GENOMIC DNA]</scope>
    <source>
        <strain evidence="2">DF5081</strain>
    </source>
</reference>
<protein>
    <submittedName>
        <fullName evidence="1">Uncharacterized protein</fullName>
    </submittedName>
</protein>
<organism evidence="1 2">
    <name type="scientific">Caenorhabditis japonica</name>
    <dbReference type="NCBI Taxonomy" id="281687"/>
    <lineage>
        <taxon>Eukaryota</taxon>
        <taxon>Metazoa</taxon>
        <taxon>Ecdysozoa</taxon>
        <taxon>Nematoda</taxon>
        <taxon>Chromadorea</taxon>
        <taxon>Rhabditida</taxon>
        <taxon>Rhabditina</taxon>
        <taxon>Rhabditomorpha</taxon>
        <taxon>Rhabditoidea</taxon>
        <taxon>Rhabditidae</taxon>
        <taxon>Peloderinae</taxon>
        <taxon>Caenorhabditis</taxon>
    </lineage>
</organism>
<evidence type="ECO:0000313" key="1">
    <source>
        <dbReference type="EnsemblMetazoa" id="CJA33954.1"/>
    </source>
</evidence>
<sequence>MRSIHQQFRQKPSPVSIKTRIEDCAQLRLEGGWNEVTRWDKEHWSPEARSWTAKVFDEFSRFARSGYQQADLAPSSGSDAFIDVDTNSGLRRMVEYVPSVVGTCRRLTEF</sequence>
<name>A0A8R1IHG9_CAEJA</name>
<accession>A0A8R1IHG9</accession>
<keyword evidence="2" id="KW-1185">Reference proteome</keyword>
<evidence type="ECO:0000313" key="2">
    <source>
        <dbReference type="Proteomes" id="UP000005237"/>
    </source>
</evidence>
<dbReference type="Proteomes" id="UP000005237">
    <property type="component" value="Unassembled WGS sequence"/>
</dbReference>
<dbReference type="AlphaFoldDB" id="A0A8R1IHG9"/>
<reference evidence="1" key="2">
    <citation type="submission" date="2022-06" db="UniProtKB">
        <authorList>
            <consortium name="EnsemblMetazoa"/>
        </authorList>
    </citation>
    <scope>IDENTIFICATION</scope>
    <source>
        <strain evidence="1">DF5081</strain>
    </source>
</reference>
<proteinExistence type="predicted"/>